<evidence type="ECO:0000313" key="7">
    <source>
        <dbReference type="Proteomes" id="UP001238603"/>
    </source>
</evidence>
<keyword evidence="2" id="KW-0540">Nuclease</keyword>
<accession>A0ABT7LEH5</accession>
<keyword evidence="5" id="KW-0694">RNA-binding</keyword>
<name>A0ABT7LEH5_9BURK</name>
<dbReference type="InterPro" id="IPR014721">
    <property type="entry name" value="Ribsml_uS5_D2-typ_fold_subgr"/>
</dbReference>
<keyword evidence="7" id="KW-1185">Reference proteome</keyword>
<dbReference type="RefSeq" id="WP_285981371.1">
    <property type="nucleotide sequence ID" value="NZ_JASVDS010000001.1"/>
</dbReference>
<organism evidence="6 7">
    <name type="scientific">Roseateles subflavus</name>
    <dbReference type="NCBI Taxonomy" id="3053353"/>
    <lineage>
        <taxon>Bacteria</taxon>
        <taxon>Pseudomonadati</taxon>
        <taxon>Pseudomonadota</taxon>
        <taxon>Betaproteobacteria</taxon>
        <taxon>Burkholderiales</taxon>
        <taxon>Sphaerotilaceae</taxon>
        <taxon>Roseateles</taxon>
    </lineage>
</organism>
<gene>
    <name evidence="6" type="ORF">QRD43_05010</name>
</gene>
<evidence type="ECO:0000256" key="5">
    <source>
        <dbReference type="ARBA" id="ARBA00022884"/>
    </source>
</evidence>
<keyword evidence="4" id="KW-0378">Hydrolase</keyword>
<keyword evidence="3" id="KW-0255">Endonuclease</keyword>
<dbReference type="InterPro" id="IPR020568">
    <property type="entry name" value="Ribosomal_Su5_D2-typ_SF"/>
</dbReference>
<dbReference type="InterPro" id="IPR000100">
    <property type="entry name" value="RNase_P"/>
</dbReference>
<comment type="caution">
    <text evidence="6">The sequence shown here is derived from an EMBL/GenBank/DDBJ whole genome shotgun (WGS) entry which is preliminary data.</text>
</comment>
<dbReference type="Pfam" id="PF00825">
    <property type="entry name" value="Ribonuclease_P"/>
    <property type="match status" value="1"/>
</dbReference>
<dbReference type="Proteomes" id="UP001238603">
    <property type="component" value="Unassembled WGS sequence"/>
</dbReference>
<dbReference type="PANTHER" id="PTHR33992">
    <property type="entry name" value="RIBONUCLEASE P PROTEIN COMPONENT"/>
    <property type="match status" value="1"/>
</dbReference>
<evidence type="ECO:0000256" key="3">
    <source>
        <dbReference type="ARBA" id="ARBA00022759"/>
    </source>
</evidence>
<proteinExistence type="predicted"/>
<dbReference type="PANTHER" id="PTHR33992:SF1">
    <property type="entry name" value="RIBONUCLEASE P PROTEIN COMPONENT"/>
    <property type="match status" value="1"/>
</dbReference>
<evidence type="ECO:0000313" key="6">
    <source>
        <dbReference type="EMBL" id="MDL5031261.1"/>
    </source>
</evidence>
<protein>
    <submittedName>
        <fullName evidence="6">Ribonuclease P protein component</fullName>
    </submittedName>
</protein>
<evidence type="ECO:0000256" key="1">
    <source>
        <dbReference type="ARBA" id="ARBA00022694"/>
    </source>
</evidence>
<dbReference type="EMBL" id="JASVDS010000001">
    <property type="protein sequence ID" value="MDL5031261.1"/>
    <property type="molecule type" value="Genomic_DNA"/>
</dbReference>
<keyword evidence="1" id="KW-0819">tRNA processing</keyword>
<dbReference type="Gene3D" id="3.30.230.10">
    <property type="match status" value="1"/>
</dbReference>
<sequence length="184" mass="19541">MIGRIERSADFERVLGQPSRARSKHFAVHHLMAAPSLPGPAFSTRKAELSTGQAPLTHSPVDDSVPAAGDTPVPAAVQAPPDGQWLGCVVPKRHARRAVTRSLIKRQIRAVFADAAGLLPPGLWVVRLRMPVDRKQFPSAASEPLKALVRAELLQLRAKLARAAETPVVPTAHGIPAATPAVPG</sequence>
<evidence type="ECO:0000256" key="4">
    <source>
        <dbReference type="ARBA" id="ARBA00022801"/>
    </source>
</evidence>
<evidence type="ECO:0000256" key="2">
    <source>
        <dbReference type="ARBA" id="ARBA00022722"/>
    </source>
</evidence>
<dbReference type="SUPFAM" id="SSF54211">
    <property type="entry name" value="Ribosomal protein S5 domain 2-like"/>
    <property type="match status" value="1"/>
</dbReference>
<reference evidence="6 7" key="1">
    <citation type="submission" date="2023-06" db="EMBL/GenBank/DDBJ databases">
        <title>Pelomonas sp. APW6 16S ribosomal RNA gene genome sequencing and assembly.</title>
        <authorList>
            <person name="Woo H."/>
        </authorList>
    </citation>
    <scope>NUCLEOTIDE SEQUENCE [LARGE SCALE GENOMIC DNA]</scope>
    <source>
        <strain evidence="6 7">APW6</strain>
    </source>
</reference>